<dbReference type="GeneID" id="70191221"/>
<dbReference type="OrthoDB" id="3182339at2759"/>
<feature type="non-terminal residue" evidence="2">
    <location>
        <position position="1"/>
    </location>
</feature>
<comment type="caution">
    <text evidence="2">The sequence shown here is derived from an EMBL/GenBank/DDBJ whole genome shotgun (WGS) entry which is preliminary data.</text>
</comment>
<protein>
    <submittedName>
        <fullName evidence="2">Uncharacterized protein</fullName>
    </submittedName>
</protein>
<proteinExistence type="predicted"/>
<dbReference type="AlphaFoldDB" id="A0A9P9BHE8"/>
<accession>A0A9P9BHE8</accession>
<evidence type="ECO:0000313" key="3">
    <source>
        <dbReference type="Proteomes" id="UP000756346"/>
    </source>
</evidence>
<sequence length="239" mass="26627">ERELAPEVEEQRQLERPDKAEPRKHTINADVVTFIQTGSISAASKAFIPVYESLADSSAGEDLLQLRRHRPRTLKHMVIISPYKVQGLMDTVKQSRVVTLHRYAPLLNKGLRSLDRLDLYTGPSLAPESLLRDMPVEVMLELDLFAGQLYFKIFAEFEALREYLLAPMPLALSPPVSPAGDEACGGSGSDGAAHVMDENLVGLLNIVMMTMRRNSETIDKTHTGKALDSRLIAKDEFKE</sequence>
<gene>
    <name evidence="2" type="ORF">B0I36DRAFT_400498</name>
</gene>
<dbReference type="EMBL" id="JAGTJQ010000016">
    <property type="protein sequence ID" value="KAH7010760.1"/>
    <property type="molecule type" value="Genomic_DNA"/>
</dbReference>
<feature type="region of interest" description="Disordered" evidence="1">
    <location>
        <begin position="1"/>
        <end position="23"/>
    </location>
</feature>
<dbReference type="Proteomes" id="UP000756346">
    <property type="component" value="Unassembled WGS sequence"/>
</dbReference>
<evidence type="ECO:0000313" key="2">
    <source>
        <dbReference type="EMBL" id="KAH7010760.1"/>
    </source>
</evidence>
<reference evidence="2" key="1">
    <citation type="journal article" date="2021" name="Nat. Commun.">
        <title>Genetic determinants of endophytism in the Arabidopsis root mycobiome.</title>
        <authorList>
            <person name="Mesny F."/>
            <person name="Miyauchi S."/>
            <person name="Thiergart T."/>
            <person name="Pickel B."/>
            <person name="Atanasova L."/>
            <person name="Karlsson M."/>
            <person name="Huettel B."/>
            <person name="Barry K.W."/>
            <person name="Haridas S."/>
            <person name="Chen C."/>
            <person name="Bauer D."/>
            <person name="Andreopoulos W."/>
            <person name="Pangilinan J."/>
            <person name="LaButti K."/>
            <person name="Riley R."/>
            <person name="Lipzen A."/>
            <person name="Clum A."/>
            <person name="Drula E."/>
            <person name="Henrissat B."/>
            <person name="Kohler A."/>
            <person name="Grigoriev I.V."/>
            <person name="Martin F.M."/>
            <person name="Hacquard S."/>
        </authorList>
    </citation>
    <scope>NUCLEOTIDE SEQUENCE</scope>
    <source>
        <strain evidence="2">MPI-CAGE-CH-0230</strain>
    </source>
</reference>
<name>A0A9P9BHE8_9PEZI</name>
<dbReference type="RefSeq" id="XP_046004245.1">
    <property type="nucleotide sequence ID" value="XM_046161675.1"/>
</dbReference>
<keyword evidence="3" id="KW-1185">Reference proteome</keyword>
<organism evidence="2 3">
    <name type="scientific">Microdochium trichocladiopsis</name>
    <dbReference type="NCBI Taxonomy" id="1682393"/>
    <lineage>
        <taxon>Eukaryota</taxon>
        <taxon>Fungi</taxon>
        <taxon>Dikarya</taxon>
        <taxon>Ascomycota</taxon>
        <taxon>Pezizomycotina</taxon>
        <taxon>Sordariomycetes</taxon>
        <taxon>Xylariomycetidae</taxon>
        <taxon>Xylariales</taxon>
        <taxon>Microdochiaceae</taxon>
        <taxon>Microdochium</taxon>
    </lineage>
</organism>
<evidence type="ECO:0000256" key="1">
    <source>
        <dbReference type="SAM" id="MobiDB-lite"/>
    </source>
</evidence>